<dbReference type="InterPro" id="IPR009057">
    <property type="entry name" value="Homeodomain-like_sf"/>
</dbReference>
<dbReference type="Pfam" id="PF00440">
    <property type="entry name" value="TetR_N"/>
    <property type="match status" value="1"/>
</dbReference>
<dbReference type="PANTHER" id="PTHR47506">
    <property type="entry name" value="TRANSCRIPTIONAL REGULATORY PROTEIN"/>
    <property type="match status" value="1"/>
</dbReference>
<evidence type="ECO:0000256" key="2">
    <source>
        <dbReference type="ARBA" id="ARBA00023125"/>
    </source>
</evidence>
<dbReference type="PRINTS" id="PR00455">
    <property type="entry name" value="HTHTETR"/>
</dbReference>
<keyword evidence="3" id="KW-0804">Transcription</keyword>
<evidence type="ECO:0000259" key="5">
    <source>
        <dbReference type="PROSITE" id="PS50977"/>
    </source>
</evidence>
<feature type="DNA-binding region" description="H-T-H motif" evidence="4">
    <location>
        <begin position="32"/>
        <end position="51"/>
    </location>
</feature>
<evidence type="ECO:0000313" key="6">
    <source>
        <dbReference type="EMBL" id="UNP32007.1"/>
    </source>
</evidence>
<dbReference type="Gene3D" id="1.10.357.10">
    <property type="entry name" value="Tetracycline Repressor, domain 2"/>
    <property type="match status" value="1"/>
</dbReference>
<dbReference type="RefSeq" id="WP_057943085.1">
    <property type="nucleotide sequence ID" value="NZ_CP011131.1"/>
</dbReference>
<dbReference type="InterPro" id="IPR036271">
    <property type="entry name" value="Tet_transcr_reg_TetR-rel_C_sf"/>
</dbReference>
<dbReference type="PROSITE" id="PS01081">
    <property type="entry name" value="HTH_TETR_1"/>
    <property type="match status" value="1"/>
</dbReference>
<protein>
    <submittedName>
        <fullName evidence="6">TetR/AcrR family transcriptional regulator</fullName>
    </submittedName>
</protein>
<evidence type="ECO:0000313" key="7">
    <source>
        <dbReference type="Proteomes" id="UP000829194"/>
    </source>
</evidence>
<dbReference type="SUPFAM" id="SSF48498">
    <property type="entry name" value="Tetracyclin repressor-like, C-terminal domain"/>
    <property type="match status" value="1"/>
</dbReference>
<name>A0ABY3XK64_9GAMM</name>
<evidence type="ECO:0000256" key="4">
    <source>
        <dbReference type="PROSITE-ProRule" id="PRU00335"/>
    </source>
</evidence>
<keyword evidence="7" id="KW-1185">Reference proteome</keyword>
<dbReference type="EMBL" id="CP093547">
    <property type="protein sequence ID" value="UNP32007.1"/>
    <property type="molecule type" value="Genomic_DNA"/>
</dbReference>
<dbReference type="PROSITE" id="PS50977">
    <property type="entry name" value="HTH_TETR_2"/>
    <property type="match status" value="1"/>
</dbReference>
<dbReference type="Proteomes" id="UP000829194">
    <property type="component" value="Chromosome"/>
</dbReference>
<gene>
    <name evidence="6" type="ORF">MOV92_12445</name>
</gene>
<reference evidence="6 7" key="1">
    <citation type="submission" date="2022-03" db="EMBL/GenBank/DDBJ databases">
        <title>Complete genome sequence of Lysobacter capsici VKM B-2533 and Lysobacter gummosus 10.1.1, promising sources of lytic agents.</title>
        <authorList>
            <person name="Tarlachkov S.V."/>
            <person name="Kudryakova I.V."/>
            <person name="Afoshin A.S."/>
            <person name="Leontyevskaya E.A."/>
            <person name="Leontyevskaya N.V."/>
        </authorList>
    </citation>
    <scope>NUCLEOTIDE SEQUENCE [LARGE SCALE GENOMIC DNA]</scope>
    <source>
        <strain evidence="6 7">10.1.1</strain>
    </source>
</reference>
<organism evidence="6 7">
    <name type="scientific">Lysobacter gummosus</name>
    <dbReference type="NCBI Taxonomy" id="262324"/>
    <lineage>
        <taxon>Bacteria</taxon>
        <taxon>Pseudomonadati</taxon>
        <taxon>Pseudomonadota</taxon>
        <taxon>Gammaproteobacteria</taxon>
        <taxon>Lysobacterales</taxon>
        <taxon>Lysobacteraceae</taxon>
        <taxon>Lysobacter</taxon>
    </lineage>
</organism>
<dbReference type="InterPro" id="IPR001647">
    <property type="entry name" value="HTH_TetR"/>
</dbReference>
<dbReference type="Gene3D" id="1.10.10.60">
    <property type="entry name" value="Homeodomain-like"/>
    <property type="match status" value="1"/>
</dbReference>
<evidence type="ECO:0000256" key="3">
    <source>
        <dbReference type="ARBA" id="ARBA00023163"/>
    </source>
</evidence>
<dbReference type="InterPro" id="IPR023772">
    <property type="entry name" value="DNA-bd_HTH_TetR-type_CS"/>
</dbReference>
<accession>A0ABY3XK64</accession>
<dbReference type="SUPFAM" id="SSF46689">
    <property type="entry name" value="Homeodomain-like"/>
    <property type="match status" value="1"/>
</dbReference>
<feature type="domain" description="HTH tetR-type" evidence="5">
    <location>
        <begin position="9"/>
        <end position="69"/>
    </location>
</feature>
<evidence type="ECO:0000256" key="1">
    <source>
        <dbReference type="ARBA" id="ARBA00023015"/>
    </source>
</evidence>
<dbReference type="PANTHER" id="PTHR47506:SF7">
    <property type="entry name" value="TRANSCRIPTIONAL REGULATORY PROTEIN"/>
    <property type="match status" value="1"/>
</dbReference>
<sequence length="197" mass="20760">MKVSREQVSENRRRILDAAGRLFRARGFDAVTVSEVMKAAGLTHGAFYGHFQSKDDLIAQTLTHVLTHTRTGDGPAAFLDGYLSPDHCADLAGGCATAGLGADTIRQSPSARTAMTAGLREQLRRMTAHIPGADEDERRRQAIGQWSAMVGALILARLSDDPALSQEVLGQTRAWIAGTQAAGAASSDEAADSTAAG</sequence>
<keyword evidence="2 4" id="KW-0238">DNA-binding</keyword>
<keyword evidence="1" id="KW-0805">Transcription regulation</keyword>
<proteinExistence type="predicted"/>